<feature type="compositionally biased region" description="Low complexity" evidence="5">
    <location>
        <begin position="175"/>
        <end position="208"/>
    </location>
</feature>
<dbReference type="OMA" id="VREESMM"/>
<dbReference type="InParanoid" id="A0A7M7RHT1"/>
<dbReference type="EnsemblMetazoa" id="XM_030998011">
    <property type="protein sequence ID" value="XP_030853871"/>
    <property type="gene ID" value="LOC594521"/>
</dbReference>
<dbReference type="SMART" id="SM00164">
    <property type="entry name" value="TBC"/>
    <property type="match status" value="1"/>
</dbReference>
<dbReference type="FunFam" id="1.10.8.270:FF:000003">
    <property type="entry name" value="Ecotropic viral integration site 5"/>
    <property type="match status" value="1"/>
</dbReference>
<keyword evidence="1" id="KW-0343">GTPase activation</keyword>
<reference evidence="7" key="2">
    <citation type="submission" date="2021-01" db="UniProtKB">
        <authorList>
            <consortium name="EnsemblMetazoa"/>
        </authorList>
    </citation>
    <scope>IDENTIFICATION</scope>
</reference>
<evidence type="ECO:0000313" key="8">
    <source>
        <dbReference type="Proteomes" id="UP000007110"/>
    </source>
</evidence>
<feature type="compositionally biased region" description="Low complexity" evidence="5">
    <location>
        <begin position="123"/>
        <end position="137"/>
    </location>
</feature>
<feature type="compositionally biased region" description="Basic and acidic residues" evidence="5">
    <location>
        <begin position="160"/>
        <end position="174"/>
    </location>
</feature>
<evidence type="ECO:0000256" key="3">
    <source>
        <dbReference type="ARBA" id="ARBA00023054"/>
    </source>
</evidence>
<feature type="region of interest" description="Disordered" evidence="5">
    <location>
        <begin position="110"/>
        <end position="144"/>
    </location>
</feature>
<feature type="compositionally biased region" description="Low complexity" evidence="5">
    <location>
        <begin position="15"/>
        <end position="29"/>
    </location>
</feature>
<dbReference type="Gene3D" id="1.10.8.270">
    <property type="entry name" value="putative rabgap domain of human tbc1 domain family member 14 like domains"/>
    <property type="match status" value="1"/>
</dbReference>
<feature type="compositionally biased region" description="Polar residues" evidence="5">
    <location>
        <begin position="1"/>
        <end position="14"/>
    </location>
</feature>
<dbReference type="FunFam" id="1.10.472.80:FF:000002">
    <property type="entry name" value="Ecotropic viral integration site 5"/>
    <property type="match status" value="1"/>
</dbReference>
<proteinExistence type="predicted"/>
<keyword evidence="2" id="KW-0597">Phosphoprotein</keyword>
<evidence type="ECO:0000259" key="6">
    <source>
        <dbReference type="PROSITE" id="PS50086"/>
    </source>
</evidence>
<name>A0A7M7RHT1_STRPU</name>
<feature type="coiled-coil region" evidence="4">
    <location>
        <begin position="749"/>
        <end position="804"/>
    </location>
</feature>
<dbReference type="KEGG" id="spu:594521"/>
<organism evidence="7 8">
    <name type="scientific">Strongylocentrotus purpuratus</name>
    <name type="common">Purple sea urchin</name>
    <dbReference type="NCBI Taxonomy" id="7668"/>
    <lineage>
        <taxon>Eukaryota</taxon>
        <taxon>Metazoa</taxon>
        <taxon>Echinodermata</taxon>
        <taxon>Eleutherozoa</taxon>
        <taxon>Echinozoa</taxon>
        <taxon>Echinoidea</taxon>
        <taxon>Euechinoidea</taxon>
        <taxon>Echinacea</taxon>
        <taxon>Camarodonta</taxon>
        <taxon>Echinidea</taxon>
        <taxon>Strongylocentrotidae</taxon>
        <taxon>Strongylocentrotus</taxon>
    </lineage>
</organism>
<dbReference type="PANTHER" id="PTHR47219">
    <property type="entry name" value="RAB GTPASE-ACTIVATING PROTEIN 1-LIKE"/>
    <property type="match status" value="1"/>
</dbReference>
<dbReference type="EnsemblMetazoa" id="XM_793957">
    <property type="protein sequence ID" value="XP_799050"/>
    <property type="gene ID" value="LOC594521"/>
</dbReference>
<keyword evidence="3 4" id="KW-0175">Coiled coil</keyword>
<dbReference type="InterPro" id="IPR050302">
    <property type="entry name" value="Rab_GAP_TBC_domain"/>
</dbReference>
<dbReference type="OrthoDB" id="295078at2759"/>
<dbReference type="GO" id="GO:0005096">
    <property type="term" value="F:GTPase activator activity"/>
    <property type="evidence" value="ECO:0000318"/>
    <property type="project" value="GO_Central"/>
</dbReference>
<evidence type="ECO:0000256" key="4">
    <source>
        <dbReference type="SAM" id="Coils"/>
    </source>
</evidence>
<sequence length="969" mass="109557">MATAESTTDNPPNISVTVPSSPEELPSPVTKEESPRIPKDSGRNGGKGGRRGSGDGCGLNGTSPSGLDDSPGSKSQSGESTGDGDKGSPGPHLSLDTTLKSVDSLGTLTSQCSIGDGDTSSLTSGASSPEATSSSSGKVEAKLGKIEVIRASTEEELVAKMEEQNRRLEADSKSLKSVRSSRRGSNASQQSTSSSTSNLSSQALNNSSGSGGGGGGAGGGAGSADLGPEDEESISMQDQWLVWGKIVNDWDEYTKKKSKQIKELVRLGIPRHFRGIVWQLLCGAYNSPLKEQYALYLKMQSSYERVIRRDIARTYPEHEFFKEKDGLGQETLFNVMKAYSLHDREVGYCQGSAFIVGLLLMQMPEEEAFCVLVKIMQEYGMRELFKPNMAHLGLCMFQFECMIQDLLPDLFKHFTAQGFHTSMYASSWFLTLFAVCLPISLSMRIMDLFISEGMEAIFKIGAAMLQLNCEDLLRLDMEEMLRFIQKLAPKIHEDEPEHLLQSSYLIKYNAKKMKRLEKDYFAFKEKETEEQIEMRRLRTENRLLHQRIQNLEKENEQLADKLIQGQLSWAQEAEEVYAVRRELEQTRNDRNAVAKELEGAQTVINDLREKAKNERPCVLDKEVESVVMELQEELISVRLKEAESAESLKTFSTKIESLEKINQKLRKEPGHSIAALQDELIAVKLREAEANLALRELREKVNDLESHWQKHLEKLTGKQKGSNSRPTLQQVTEELMSVRLREADTAADLKETQQRVMELQTQNQMTSNQMRRIEEERIEVKQDLEVCEKKEQELQRQFYEAQKELCKLEARSKEEMINMRLREAESNAELIELRQRVSGLDIQNSELITKNSLIQAESYHRVEELKDRIMELKREVAVFKKRERLRSGEKAIDIERTTEDDPELIQREQRVLEDEANEANHKEEVMGIDISIIESDNDEDIIAEISDEEVLPKDENPPHSPLERKESTV</sequence>
<dbReference type="GO" id="GO:0031267">
    <property type="term" value="F:small GTPase binding"/>
    <property type="evidence" value="ECO:0000318"/>
    <property type="project" value="GO_Central"/>
</dbReference>
<evidence type="ECO:0000313" key="7">
    <source>
        <dbReference type="EnsemblMetazoa" id="XP_799050"/>
    </source>
</evidence>
<feature type="domain" description="Rab-GAP TBC" evidence="6">
    <location>
        <begin position="268"/>
        <end position="453"/>
    </location>
</feature>
<dbReference type="InterPro" id="IPR035969">
    <property type="entry name" value="Rab-GAP_TBC_sf"/>
</dbReference>
<dbReference type="GeneID" id="594521"/>
<protein>
    <recommendedName>
        <fullName evidence="6">Rab-GAP TBC domain-containing protein</fullName>
    </recommendedName>
</protein>
<evidence type="ECO:0000256" key="1">
    <source>
        <dbReference type="ARBA" id="ARBA00022468"/>
    </source>
</evidence>
<dbReference type="InterPro" id="IPR000195">
    <property type="entry name" value="Rab-GAP-TBC_dom"/>
</dbReference>
<reference evidence="8" key="1">
    <citation type="submission" date="2015-02" db="EMBL/GenBank/DDBJ databases">
        <title>Genome sequencing for Strongylocentrotus purpuratus.</title>
        <authorList>
            <person name="Murali S."/>
            <person name="Liu Y."/>
            <person name="Vee V."/>
            <person name="English A."/>
            <person name="Wang M."/>
            <person name="Skinner E."/>
            <person name="Han Y."/>
            <person name="Muzny D.M."/>
            <person name="Worley K.C."/>
            <person name="Gibbs R.A."/>
        </authorList>
    </citation>
    <scope>NUCLEOTIDE SEQUENCE</scope>
</reference>
<dbReference type="Proteomes" id="UP000007110">
    <property type="component" value="Unassembled WGS sequence"/>
</dbReference>
<feature type="compositionally biased region" description="Basic and acidic residues" evidence="5">
    <location>
        <begin position="30"/>
        <end position="42"/>
    </location>
</feature>
<dbReference type="AlphaFoldDB" id="A0A7M7RHT1"/>
<dbReference type="RefSeq" id="XP_799050.4">
    <property type="nucleotide sequence ID" value="XM_793957.5"/>
</dbReference>
<evidence type="ECO:0000256" key="5">
    <source>
        <dbReference type="SAM" id="MobiDB-lite"/>
    </source>
</evidence>
<dbReference type="RefSeq" id="XP_030853871.1">
    <property type="nucleotide sequence ID" value="XM_030998011.1"/>
</dbReference>
<feature type="region of interest" description="Disordered" evidence="5">
    <location>
        <begin position="160"/>
        <end position="230"/>
    </location>
</feature>
<dbReference type="PANTHER" id="PTHR47219:SF22">
    <property type="entry name" value="RAB-GAP TBC DOMAIN-CONTAINING PROTEIN"/>
    <property type="match status" value="1"/>
</dbReference>
<feature type="coiled-coil region" evidence="4">
    <location>
        <begin position="648"/>
        <end position="714"/>
    </location>
</feature>
<feature type="compositionally biased region" description="Basic and acidic residues" evidence="5">
    <location>
        <begin position="950"/>
        <end position="969"/>
    </location>
</feature>
<feature type="coiled-coil region" evidence="4">
    <location>
        <begin position="534"/>
        <end position="610"/>
    </location>
</feature>
<feature type="compositionally biased region" description="Gly residues" evidence="5">
    <location>
        <begin position="209"/>
        <end position="222"/>
    </location>
</feature>
<accession>A0A7M7RHT1</accession>
<dbReference type="Pfam" id="PF00566">
    <property type="entry name" value="RabGAP-TBC"/>
    <property type="match status" value="1"/>
</dbReference>
<evidence type="ECO:0000256" key="2">
    <source>
        <dbReference type="ARBA" id="ARBA00022553"/>
    </source>
</evidence>
<dbReference type="Gene3D" id="1.10.472.80">
    <property type="entry name" value="Ypt/Rab-GAP domain of gyp1p, domain 3"/>
    <property type="match status" value="1"/>
</dbReference>
<dbReference type="Gene3D" id="1.10.10.750">
    <property type="entry name" value="Ypt/Rab-GAP domain of gyp1p, domain 1"/>
    <property type="match status" value="1"/>
</dbReference>
<dbReference type="PROSITE" id="PS50086">
    <property type="entry name" value="TBC_RABGAP"/>
    <property type="match status" value="1"/>
</dbReference>
<feature type="region of interest" description="Disordered" evidence="5">
    <location>
        <begin position="1"/>
        <end position="97"/>
    </location>
</feature>
<feature type="region of interest" description="Disordered" evidence="5">
    <location>
        <begin position="946"/>
        <end position="969"/>
    </location>
</feature>
<feature type="compositionally biased region" description="Polar residues" evidence="5">
    <location>
        <begin position="110"/>
        <end position="122"/>
    </location>
</feature>
<keyword evidence="8" id="KW-1185">Reference proteome</keyword>
<dbReference type="FunFam" id="1.10.10.750:FF:000003">
    <property type="entry name" value="GTPase activating protein (Evi5)"/>
    <property type="match status" value="1"/>
</dbReference>
<dbReference type="SUPFAM" id="SSF47923">
    <property type="entry name" value="Ypt/Rab-GAP domain of gyp1p"/>
    <property type="match status" value="2"/>
</dbReference>
<feature type="coiled-coil region" evidence="4">
    <location>
        <begin position="855"/>
        <end position="925"/>
    </location>
</feature>